<comment type="catalytic activity">
    <reaction evidence="2">
        <text>Release of N-terminal proline from a peptide.</text>
        <dbReference type="EC" id="3.4.11.5"/>
    </reaction>
</comment>
<evidence type="ECO:0000256" key="4">
    <source>
        <dbReference type="ARBA" id="ARBA00022438"/>
    </source>
</evidence>
<dbReference type="InterPro" id="IPR008283">
    <property type="entry name" value="Peptidase_M17_N"/>
</dbReference>
<organism evidence="8 9">
    <name type="scientific">Rhodotorula taiwanensis</name>
    <dbReference type="NCBI Taxonomy" id="741276"/>
    <lineage>
        <taxon>Eukaryota</taxon>
        <taxon>Fungi</taxon>
        <taxon>Dikarya</taxon>
        <taxon>Basidiomycota</taxon>
        <taxon>Pucciniomycotina</taxon>
        <taxon>Microbotryomycetes</taxon>
        <taxon>Sporidiobolales</taxon>
        <taxon>Sporidiobolaceae</taxon>
        <taxon>Rhodotorula</taxon>
    </lineage>
</organism>
<evidence type="ECO:0000256" key="1">
    <source>
        <dbReference type="ARBA" id="ARBA00000135"/>
    </source>
</evidence>
<dbReference type="OrthoDB" id="412814at2759"/>
<comment type="caution">
    <text evidence="8">The sequence shown here is derived from an EMBL/GenBank/DDBJ whole genome shotgun (WGS) entry which is preliminary data.</text>
</comment>
<dbReference type="CDD" id="cd00433">
    <property type="entry name" value="Peptidase_M17"/>
    <property type="match status" value="1"/>
</dbReference>
<evidence type="ECO:0000313" key="8">
    <source>
        <dbReference type="EMBL" id="POY74880.1"/>
    </source>
</evidence>
<reference evidence="8 9" key="1">
    <citation type="journal article" date="2018" name="Front. Microbiol.">
        <title>Prospects for Fungal Bioremediation of Acidic Radioactive Waste Sites: Characterization and Genome Sequence of Rhodotorula taiwanensis MD1149.</title>
        <authorList>
            <person name="Tkavc R."/>
            <person name="Matrosova V.Y."/>
            <person name="Grichenko O.E."/>
            <person name="Gostincar C."/>
            <person name="Volpe R.P."/>
            <person name="Klimenkova P."/>
            <person name="Gaidamakova E.K."/>
            <person name="Zhou C.E."/>
            <person name="Stewart B.J."/>
            <person name="Lyman M.G."/>
            <person name="Malfatti S.A."/>
            <person name="Rubinfeld B."/>
            <person name="Courtot M."/>
            <person name="Singh J."/>
            <person name="Dalgard C.L."/>
            <person name="Hamilton T."/>
            <person name="Frey K.G."/>
            <person name="Gunde-Cimerman N."/>
            <person name="Dugan L."/>
            <person name="Daly M.J."/>
        </authorList>
    </citation>
    <scope>NUCLEOTIDE SEQUENCE [LARGE SCALE GENOMIC DNA]</scope>
    <source>
        <strain evidence="8 9">MD1149</strain>
    </source>
</reference>
<accession>A0A2S5BDN8</accession>
<dbReference type="InterPro" id="IPR043472">
    <property type="entry name" value="Macro_dom-like"/>
</dbReference>
<evidence type="ECO:0000256" key="3">
    <source>
        <dbReference type="ARBA" id="ARBA00009528"/>
    </source>
</evidence>
<dbReference type="GO" id="GO:0070006">
    <property type="term" value="F:metalloaminopeptidase activity"/>
    <property type="evidence" value="ECO:0007669"/>
    <property type="project" value="InterPro"/>
</dbReference>
<dbReference type="GO" id="GO:0006508">
    <property type="term" value="P:proteolysis"/>
    <property type="evidence" value="ECO:0007669"/>
    <property type="project" value="UniProtKB-KW"/>
</dbReference>
<evidence type="ECO:0000259" key="7">
    <source>
        <dbReference type="PROSITE" id="PS00631"/>
    </source>
</evidence>
<keyword evidence="9" id="KW-1185">Reference proteome</keyword>
<dbReference type="PANTHER" id="PTHR11963:SF23">
    <property type="entry name" value="CYTOSOL AMINOPEPTIDASE"/>
    <property type="match status" value="1"/>
</dbReference>
<dbReference type="Pfam" id="PF00883">
    <property type="entry name" value="Peptidase_M17"/>
    <property type="match status" value="1"/>
</dbReference>
<dbReference type="Gene3D" id="3.40.220.10">
    <property type="entry name" value="Leucine Aminopeptidase, subunit E, domain 1"/>
    <property type="match status" value="1"/>
</dbReference>
<comment type="catalytic activity">
    <reaction evidence="1">
        <text>Release of an N-terminal amino acid, Xaa-|-Yaa-, in which Xaa is preferably Leu, but may be other amino acids including Pro although not Arg or Lys, and Yaa may be Pro. Amino acid amides and methyl esters are also readily hydrolyzed, but rates on arylamides are exceedingly low.</text>
        <dbReference type="EC" id="3.4.11.1"/>
    </reaction>
</comment>
<dbReference type="GO" id="GO:0005737">
    <property type="term" value="C:cytoplasm"/>
    <property type="evidence" value="ECO:0007669"/>
    <property type="project" value="InterPro"/>
</dbReference>
<dbReference type="InterPro" id="IPR023042">
    <property type="entry name" value="Peptidase_M17_leu_NH2_pept"/>
</dbReference>
<evidence type="ECO:0000256" key="2">
    <source>
        <dbReference type="ARBA" id="ARBA00001585"/>
    </source>
</evidence>
<dbReference type="Proteomes" id="UP000237144">
    <property type="component" value="Unassembled WGS sequence"/>
</dbReference>
<dbReference type="HAMAP" id="MF_00181">
    <property type="entry name" value="Cytosol_peptidase_M17"/>
    <property type="match status" value="1"/>
</dbReference>
<evidence type="ECO:0000313" key="9">
    <source>
        <dbReference type="Proteomes" id="UP000237144"/>
    </source>
</evidence>
<dbReference type="Pfam" id="PF02789">
    <property type="entry name" value="Peptidase_M17_N"/>
    <property type="match status" value="1"/>
</dbReference>
<keyword evidence="5" id="KW-0645">Protease</keyword>
<dbReference type="Gene3D" id="3.40.630.10">
    <property type="entry name" value="Zn peptidases"/>
    <property type="match status" value="1"/>
</dbReference>
<dbReference type="InterPro" id="IPR000819">
    <property type="entry name" value="Peptidase_M17_C"/>
</dbReference>
<keyword evidence="6" id="KW-0378">Hydrolase</keyword>
<dbReference type="InterPro" id="IPR011356">
    <property type="entry name" value="Leucine_aapep/pepB"/>
</dbReference>
<evidence type="ECO:0000256" key="6">
    <source>
        <dbReference type="ARBA" id="ARBA00022801"/>
    </source>
</evidence>
<evidence type="ECO:0000256" key="5">
    <source>
        <dbReference type="ARBA" id="ARBA00022670"/>
    </source>
</evidence>
<dbReference type="PRINTS" id="PR00481">
    <property type="entry name" value="LAMNOPPTDASE"/>
</dbReference>
<dbReference type="PANTHER" id="PTHR11963">
    <property type="entry name" value="LEUCINE AMINOPEPTIDASE-RELATED"/>
    <property type="match status" value="1"/>
</dbReference>
<dbReference type="STRING" id="741276.A0A2S5BDN8"/>
<dbReference type="GO" id="GO:0030145">
    <property type="term" value="F:manganese ion binding"/>
    <property type="evidence" value="ECO:0007669"/>
    <property type="project" value="InterPro"/>
</dbReference>
<feature type="domain" description="Cytosol aminopeptidase" evidence="7">
    <location>
        <begin position="361"/>
        <end position="368"/>
    </location>
</feature>
<keyword evidence="4" id="KW-0031">Aminopeptidase</keyword>
<dbReference type="SUPFAM" id="SSF52949">
    <property type="entry name" value="Macro domain-like"/>
    <property type="match status" value="1"/>
</dbReference>
<dbReference type="SUPFAM" id="SSF53187">
    <property type="entry name" value="Zn-dependent exopeptidases"/>
    <property type="match status" value="1"/>
</dbReference>
<dbReference type="AlphaFoldDB" id="A0A2S5BDN8"/>
<dbReference type="EMBL" id="PJQD01000021">
    <property type="protein sequence ID" value="POY74880.1"/>
    <property type="molecule type" value="Genomic_DNA"/>
</dbReference>
<name>A0A2S5BDN8_9BASI</name>
<proteinExistence type="inferred from homology"/>
<protein>
    <recommendedName>
        <fullName evidence="7">Cytosol aminopeptidase domain-containing protein</fullName>
    </recommendedName>
</protein>
<sequence>MLSLRGCTALPYLHRNAFRMASTSAHKDVFVAVADSQLASAAAADAIQADISQLWKTSNAKDKDSRTFYGVDGKTVVAVGVGKAQGKDENVLKEQTRRAAAVATHALKAANSKSFLIDPVHSAHAAAVGATLADFQWNLKTTSDAKAKLDKVEIAPLGDGKQTQVESDKAQGGRIGLDWETGRIYGEAQNFARVLMETPANRMTPTIFCETAQKQFEGVANVKLEAHDLKWAEERKMGSFISVSRGSDEPLRFLELHYNGAANKDEAPLAFVGKGITFDSGGISLKPGAGMKDMRADMGGAATTLAATWAIAKLQIPINLVLCIPLTENMPSGKATKPGDIVVASNGVTIEASQPSRLVDNTDAEGRLALADALYYASSQFKPHTVVDVATLTGAMMISLGNQFSGVFTNSDSLWSELDTAGASERDRVWRMPLDEGYMSQINGTGMDLCNTGGRLGGACTAAIFLKRFVDGLIVDGSDSENQDGLIRWAHIDIAGTMDLAGGDGGYNLKGMTGRPVRTLVEFARRSVKA</sequence>
<dbReference type="PROSITE" id="PS00631">
    <property type="entry name" value="CYTOSOL_AP"/>
    <property type="match status" value="1"/>
</dbReference>
<gene>
    <name evidence="8" type="ORF">BMF94_2153</name>
</gene>
<comment type="similarity">
    <text evidence="3">Belongs to the peptidase M17 family.</text>
</comment>